<sequence length="159" mass="16022">MRFLLFILTCFVVLGLVAAQQGSTCGPDSGSCSEGNCCSSAGFCGNTPLYCGQGCQAEYGTCSGGVSATPSVSATTASPVASPTSFSPSASPSPMTTTESTTTSTRTRHNQDPSPTQTTKGTFQLQPTGKPSAAISAQDKGVRSTVALVVVFIAGLMMA</sequence>
<evidence type="ECO:0000256" key="2">
    <source>
        <dbReference type="ARBA" id="ARBA00022669"/>
    </source>
</evidence>
<dbReference type="GO" id="GO:0016787">
    <property type="term" value="F:hydrolase activity"/>
    <property type="evidence" value="ECO:0007669"/>
    <property type="project" value="UniProtKB-KW"/>
</dbReference>
<feature type="region of interest" description="Disordered" evidence="8">
    <location>
        <begin position="72"/>
        <end position="138"/>
    </location>
</feature>
<feature type="chain" id="PRO_5040146505" description="Chitin-binding type-1 domain-containing protein" evidence="9">
    <location>
        <begin position="20"/>
        <end position="159"/>
    </location>
</feature>
<dbReference type="AlphaFoldDB" id="A0A9P3LSD7"/>
<dbReference type="Pfam" id="PF00187">
    <property type="entry name" value="Chitin_bind_1"/>
    <property type="match status" value="1"/>
</dbReference>
<dbReference type="PANTHER" id="PTHR46471:SF2">
    <property type="entry name" value="CHITIN DEACETYLASE-RELATED"/>
    <property type="match status" value="1"/>
</dbReference>
<feature type="disulfide bond" evidence="7">
    <location>
        <begin position="37"/>
        <end position="51"/>
    </location>
</feature>
<keyword evidence="6" id="KW-0119">Carbohydrate metabolism</keyword>
<dbReference type="PANTHER" id="PTHR46471">
    <property type="entry name" value="CHITIN DEACETYLASE"/>
    <property type="match status" value="1"/>
</dbReference>
<feature type="compositionally biased region" description="Low complexity" evidence="8">
    <location>
        <begin position="72"/>
        <end position="105"/>
    </location>
</feature>
<dbReference type="InterPro" id="IPR036861">
    <property type="entry name" value="Endochitinase-like_sf"/>
</dbReference>
<name>A0A9P3LSD7_9FUNG</name>
<keyword evidence="4 9" id="KW-0732">Signal</keyword>
<dbReference type="PROSITE" id="PS00026">
    <property type="entry name" value="CHIT_BIND_I_1"/>
    <property type="match status" value="1"/>
</dbReference>
<evidence type="ECO:0000256" key="4">
    <source>
        <dbReference type="ARBA" id="ARBA00022729"/>
    </source>
</evidence>
<keyword evidence="5" id="KW-0378">Hydrolase</keyword>
<evidence type="ECO:0000313" key="11">
    <source>
        <dbReference type="EMBL" id="GJJ68921.1"/>
    </source>
</evidence>
<proteinExistence type="predicted"/>
<evidence type="ECO:0000256" key="3">
    <source>
        <dbReference type="ARBA" id="ARBA00022723"/>
    </source>
</evidence>
<keyword evidence="12" id="KW-1185">Reference proteome</keyword>
<evidence type="ECO:0000256" key="9">
    <source>
        <dbReference type="SAM" id="SignalP"/>
    </source>
</evidence>
<dbReference type="OrthoDB" id="1193027at2759"/>
<dbReference type="PROSITE" id="PS50941">
    <property type="entry name" value="CHIT_BIND_I_2"/>
    <property type="match status" value="1"/>
</dbReference>
<reference evidence="11" key="2">
    <citation type="journal article" date="2022" name="Microbiol. Resour. Announc.">
        <title>Whole-Genome Sequence of Entomortierella parvispora E1425, a Mucoromycotan Fungus Associated with Burkholderiaceae-Related Endosymbiotic Bacteria.</title>
        <authorList>
            <person name="Herlambang A."/>
            <person name="Guo Y."/>
            <person name="Takashima Y."/>
            <person name="Narisawa K."/>
            <person name="Ohta H."/>
            <person name="Nishizawa T."/>
        </authorList>
    </citation>
    <scope>NUCLEOTIDE SEQUENCE</scope>
    <source>
        <strain evidence="11">E1425</strain>
    </source>
</reference>
<comment type="caution">
    <text evidence="11">The sequence shown here is derived from an EMBL/GenBank/DDBJ whole genome shotgun (WGS) entry which is preliminary data.</text>
</comment>
<evidence type="ECO:0000256" key="5">
    <source>
        <dbReference type="ARBA" id="ARBA00022801"/>
    </source>
</evidence>
<keyword evidence="7" id="KW-1015">Disulfide bond</keyword>
<evidence type="ECO:0000313" key="12">
    <source>
        <dbReference type="Proteomes" id="UP000827284"/>
    </source>
</evidence>
<evidence type="ECO:0000256" key="8">
    <source>
        <dbReference type="SAM" id="MobiDB-lite"/>
    </source>
</evidence>
<evidence type="ECO:0000259" key="10">
    <source>
        <dbReference type="PROSITE" id="PS50941"/>
    </source>
</evidence>
<feature type="signal peptide" evidence="9">
    <location>
        <begin position="1"/>
        <end position="19"/>
    </location>
</feature>
<reference evidence="11" key="1">
    <citation type="submission" date="2021-11" db="EMBL/GenBank/DDBJ databases">
        <authorList>
            <person name="Herlambang A."/>
            <person name="Guo Y."/>
            <person name="Takashima Y."/>
            <person name="Nishizawa T."/>
        </authorList>
    </citation>
    <scope>NUCLEOTIDE SEQUENCE</scope>
    <source>
        <strain evidence="11">E1425</strain>
    </source>
</reference>
<evidence type="ECO:0000256" key="6">
    <source>
        <dbReference type="ARBA" id="ARBA00023277"/>
    </source>
</evidence>
<dbReference type="Gene3D" id="3.30.60.10">
    <property type="entry name" value="Endochitinase-like"/>
    <property type="match status" value="1"/>
</dbReference>
<evidence type="ECO:0000256" key="1">
    <source>
        <dbReference type="ARBA" id="ARBA00001941"/>
    </source>
</evidence>
<dbReference type="InterPro" id="IPR001002">
    <property type="entry name" value="Chitin-bd_1"/>
</dbReference>
<accession>A0A9P3LSD7</accession>
<evidence type="ECO:0000256" key="7">
    <source>
        <dbReference type="PROSITE-ProRule" id="PRU00261"/>
    </source>
</evidence>
<keyword evidence="2 7" id="KW-0147">Chitin-binding</keyword>
<dbReference type="SUPFAM" id="SSF57016">
    <property type="entry name" value="Plant lectins/antimicrobial peptides"/>
    <property type="match status" value="1"/>
</dbReference>
<protein>
    <recommendedName>
        <fullName evidence="10">Chitin-binding type-1 domain-containing protein</fullName>
    </recommendedName>
</protein>
<feature type="domain" description="Chitin-binding type-1" evidence="10">
    <location>
        <begin position="22"/>
        <end position="64"/>
    </location>
</feature>
<keyword evidence="3" id="KW-0479">Metal-binding</keyword>
<feature type="compositionally biased region" description="Polar residues" evidence="8">
    <location>
        <begin position="112"/>
        <end position="129"/>
    </location>
</feature>
<organism evidence="11 12">
    <name type="scientific">Entomortierella parvispora</name>
    <dbReference type="NCBI Taxonomy" id="205924"/>
    <lineage>
        <taxon>Eukaryota</taxon>
        <taxon>Fungi</taxon>
        <taxon>Fungi incertae sedis</taxon>
        <taxon>Mucoromycota</taxon>
        <taxon>Mortierellomycotina</taxon>
        <taxon>Mortierellomycetes</taxon>
        <taxon>Mortierellales</taxon>
        <taxon>Mortierellaceae</taxon>
        <taxon>Entomortierella</taxon>
    </lineage>
</organism>
<dbReference type="InterPro" id="IPR018371">
    <property type="entry name" value="Chitin-binding_1_CS"/>
</dbReference>
<dbReference type="GO" id="GO:0008061">
    <property type="term" value="F:chitin binding"/>
    <property type="evidence" value="ECO:0007669"/>
    <property type="project" value="UniProtKB-UniRule"/>
</dbReference>
<dbReference type="GO" id="GO:0046872">
    <property type="term" value="F:metal ion binding"/>
    <property type="evidence" value="ECO:0007669"/>
    <property type="project" value="UniProtKB-KW"/>
</dbReference>
<comment type="cofactor">
    <cofactor evidence="1">
        <name>Co(2+)</name>
        <dbReference type="ChEBI" id="CHEBI:48828"/>
    </cofactor>
</comment>
<feature type="disulfide bond" evidence="7">
    <location>
        <begin position="32"/>
        <end position="44"/>
    </location>
</feature>
<comment type="caution">
    <text evidence="7">Lacks conserved residue(s) required for the propagation of feature annotation.</text>
</comment>
<gene>
    <name evidence="11" type="ORF">EMPS_01267</name>
</gene>
<dbReference type="EMBL" id="BQFW01000002">
    <property type="protein sequence ID" value="GJJ68921.1"/>
    <property type="molecule type" value="Genomic_DNA"/>
</dbReference>
<dbReference type="Proteomes" id="UP000827284">
    <property type="component" value="Unassembled WGS sequence"/>
</dbReference>